<protein>
    <submittedName>
        <fullName evidence="9">Paired small multidrug resistance pump</fullName>
    </submittedName>
</protein>
<comment type="similarity">
    <text evidence="7">Belongs to the drug/metabolite transporter (DMT) superfamily. Small multidrug resistance (SMR) (TC 2.A.7.1) family.</text>
</comment>
<organism evidence="9 10">
    <name type="scientific">Bacillus chungangensis</name>
    <dbReference type="NCBI Taxonomy" id="587633"/>
    <lineage>
        <taxon>Bacteria</taxon>
        <taxon>Bacillati</taxon>
        <taxon>Bacillota</taxon>
        <taxon>Bacilli</taxon>
        <taxon>Bacillales</taxon>
        <taxon>Bacillaceae</taxon>
        <taxon>Bacillus</taxon>
    </lineage>
</organism>
<dbReference type="PANTHER" id="PTHR30561:SF0">
    <property type="entry name" value="GUANIDINIUM EXPORTER"/>
    <property type="match status" value="1"/>
</dbReference>
<evidence type="ECO:0000256" key="1">
    <source>
        <dbReference type="ARBA" id="ARBA00004651"/>
    </source>
</evidence>
<dbReference type="RefSeq" id="WP_307227579.1">
    <property type="nucleotide sequence ID" value="NZ_JAUSTT010000005.1"/>
</dbReference>
<comment type="caution">
    <text evidence="9">The sequence shown here is derived from an EMBL/GenBank/DDBJ whole genome shotgun (WGS) entry which is preliminary data.</text>
</comment>
<dbReference type="InterPro" id="IPR045324">
    <property type="entry name" value="Small_multidrug_res"/>
</dbReference>
<evidence type="ECO:0000256" key="6">
    <source>
        <dbReference type="ARBA" id="ARBA00023136"/>
    </source>
</evidence>
<sequence length="103" mass="11394">MGLLSVFFAAFLEIAGVTSLNRYSRDKKLLDLAGIFVFFGLSFFLLNIAFQYLPLSVAYVIWTGIGTAGGVIISMLFFGESKDWRRISCIAVIIIAVIGLQIY</sequence>
<evidence type="ECO:0000256" key="7">
    <source>
        <dbReference type="RuleBase" id="RU003942"/>
    </source>
</evidence>
<evidence type="ECO:0000313" key="10">
    <source>
        <dbReference type="Proteomes" id="UP001223586"/>
    </source>
</evidence>
<keyword evidence="2" id="KW-0813">Transport</keyword>
<evidence type="ECO:0000256" key="4">
    <source>
        <dbReference type="ARBA" id="ARBA00022692"/>
    </source>
</evidence>
<comment type="subcellular location">
    <subcellularLocation>
        <location evidence="1 7">Cell membrane</location>
        <topology evidence="1 7">Multi-pass membrane protein</topology>
    </subcellularLocation>
</comment>
<keyword evidence="6 8" id="KW-0472">Membrane</keyword>
<dbReference type="Pfam" id="PF00893">
    <property type="entry name" value="Multi_Drug_Res"/>
    <property type="match status" value="1"/>
</dbReference>
<dbReference type="Gene3D" id="1.10.3730.20">
    <property type="match status" value="1"/>
</dbReference>
<proteinExistence type="inferred from homology"/>
<keyword evidence="4 7" id="KW-0812">Transmembrane</keyword>
<evidence type="ECO:0000256" key="2">
    <source>
        <dbReference type="ARBA" id="ARBA00022448"/>
    </source>
</evidence>
<name>A0ABT9WQF9_9BACI</name>
<accession>A0ABT9WQF9</accession>
<dbReference type="InterPro" id="IPR000390">
    <property type="entry name" value="Small_drug/metabolite_transptr"/>
</dbReference>
<keyword evidence="10" id="KW-1185">Reference proteome</keyword>
<dbReference type="Proteomes" id="UP001223586">
    <property type="component" value="Unassembled WGS sequence"/>
</dbReference>
<dbReference type="InterPro" id="IPR037185">
    <property type="entry name" value="EmrE-like"/>
</dbReference>
<keyword evidence="5 8" id="KW-1133">Transmembrane helix</keyword>
<evidence type="ECO:0000256" key="5">
    <source>
        <dbReference type="ARBA" id="ARBA00022989"/>
    </source>
</evidence>
<keyword evidence="3" id="KW-1003">Cell membrane</keyword>
<feature type="transmembrane region" description="Helical" evidence="8">
    <location>
        <begin position="57"/>
        <end position="78"/>
    </location>
</feature>
<dbReference type="SUPFAM" id="SSF103481">
    <property type="entry name" value="Multidrug resistance efflux transporter EmrE"/>
    <property type="match status" value="1"/>
</dbReference>
<feature type="transmembrane region" description="Helical" evidence="8">
    <location>
        <begin position="32"/>
        <end position="50"/>
    </location>
</feature>
<evidence type="ECO:0000313" key="9">
    <source>
        <dbReference type="EMBL" id="MDQ0175339.1"/>
    </source>
</evidence>
<reference evidence="9 10" key="1">
    <citation type="submission" date="2023-07" db="EMBL/GenBank/DDBJ databases">
        <title>Genomic Encyclopedia of Type Strains, Phase IV (KMG-IV): sequencing the most valuable type-strain genomes for metagenomic binning, comparative biology and taxonomic classification.</title>
        <authorList>
            <person name="Goeker M."/>
        </authorList>
    </citation>
    <scope>NUCLEOTIDE SEQUENCE [LARGE SCALE GENOMIC DNA]</scope>
    <source>
        <strain evidence="9 10">DSM 23837</strain>
    </source>
</reference>
<evidence type="ECO:0000256" key="3">
    <source>
        <dbReference type="ARBA" id="ARBA00022475"/>
    </source>
</evidence>
<dbReference type="EMBL" id="JAUSTT010000005">
    <property type="protein sequence ID" value="MDQ0175339.1"/>
    <property type="molecule type" value="Genomic_DNA"/>
</dbReference>
<gene>
    <name evidence="9" type="ORF">J2S08_001173</name>
</gene>
<dbReference type="PANTHER" id="PTHR30561">
    <property type="entry name" value="SMR FAMILY PROTON-DEPENDENT DRUG EFFLUX TRANSPORTER SUGE"/>
    <property type="match status" value="1"/>
</dbReference>
<evidence type="ECO:0000256" key="8">
    <source>
        <dbReference type="SAM" id="Phobius"/>
    </source>
</evidence>
<feature type="transmembrane region" description="Helical" evidence="8">
    <location>
        <begin position="84"/>
        <end position="102"/>
    </location>
</feature>